<keyword evidence="1" id="KW-1133">Transmembrane helix</keyword>
<reference evidence="2 3" key="1">
    <citation type="journal article" date="2016" name="Nat. Commun.">
        <title>Thousands of microbial genomes shed light on interconnected biogeochemical processes in an aquifer system.</title>
        <authorList>
            <person name="Anantharaman K."/>
            <person name="Brown C.T."/>
            <person name="Hug L.A."/>
            <person name="Sharon I."/>
            <person name="Castelle C.J."/>
            <person name="Probst A.J."/>
            <person name="Thomas B.C."/>
            <person name="Singh A."/>
            <person name="Wilkins M.J."/>
            <person name="Karaoz U."/>
            <person name="Brodie E.L."/>
            <person name="Williams K.H."/>
            <person name="Hubbard S.S."/>
            <person name="Banfield J.F."/>
        </authorList>
    </citation>
    <scope>NUCLEOTIDE SEQUENCE [LARGE SCALE GENOMIC DNA]</scope>
</reference>
<dbReference type="EMBL" id="MFBT01000040">
    <property type="protein sequence ID" value="OGD98244.1"/>
    <property type="molecule type" value="Genomic_DNA"/>
</dbReference>
<evidence type="ECO:0000256" key="1">
    <source>
        <dbReference type="SAM" id="Phobius"/>
    </source>
</evidence>
<keyword evidence="1" id="KW-0812">Transmembrane</keyword>
<name>A0A1F5H2F5_9BACT</name>
<proteinExistence type="predicted"/>
<organism evidence="2 3">
    <name type="scientific">Candidatus Curtissbacteria bacterium RIFCSPLOWO2_01_FULL_42_50</name>
    <dbReference type="NCBI Taxonomy" id="1797730"/>
    <lineage>
        <taxon>Bacteria</taxon>
        <taxon>Candidatus Curtissiibacteriota</taxon>
    </lineage>
</organism>
<accession>A0A1F5H2F5</accession>
<dbReference type="AlphaFoldDB" id="A0A1F5H2F5"/>
<feature type="transmembrane region" description="Helical" evidence="1">
    <location>
        <begin position="30"/>
        <end position="58"/>
    </location>
</feature>
<dbReference type="Proteomes" id="UP000177039">
    <property type="component" value="Unassembled WGS sequence"/>
</dbReference>
<comment type="caution">
    <text evidence="2">The sequence shown here is derived from an EMBL/GenBank/DDBJ whole genome shotgun (WGS) entry which is preliminary data.</text>
</comment>
<feature type="transmembrane region" description="Helical" evidence="1">
    <location>
        <begin position="101"/>
        <end position="119"/>
    </location>
</feature>
<evidence type="ECO:0000313" key="2">
    <source>
        <dbReference type="EMBL" id="OGD98244.1"/>
    </source>
</evidence>
<feature type="transmembrane region" description="Helical" evidence="1">
    <location>
        <begin position="78"/>
        <end position="95"/>
    </location>
</feature>
<protein>
    <submittedName>
        <fullName evidence="2">Uncharacterized protein</fullName>
    </submittedName>
</protein>
<sequence>MSRFLPFTFLIAAASAFGLAWIVVEVDPASAPWFIFTFFVFLLFIFIFCLLGLLLYFLRTRFYKRYSTSWYFKTSFKMAFFVALFVAISATLAILQQVTTFNIVLTILAIGLLAFWSYLGKKAKRPGSQ</sequence>
<keyword evidence="1" id="KW-0472">Membrane</keyword>
<gene>
    <name evidence="2" type="ORF">A3B54_00375</name>
</gene>
<evidence type="ECO:0000313" key="3">
    <source>
        <dbReference type="Proteomes" id="UP000177039"/>
    </source>
</evidence>